<dbReference type="Proteomes" id="UP000388235">
    <property type="component" value="Chromosome"/>
</dbReference>
<dbReference type="PANTHER" id="PTHR43812:SF2">
    <property type="entry name" value="FLAVIN REDUCTASE LIKE DOMAIN-CONTAINING PROTEIN"/>
    <property type="match status" value="1"/>
</dbReference>
<keyword evidence="3" id="KW-1185">Reference proteome</keyword>
<dbReference type="PANTHER" id="PTHR43812">
    <property type="entry name" value="BLR2425 PROTEIN"/>
    <property type="match status" value="1"/>
</dbReference>
<reference evidence="2 3" key="1">
    <citation type="submission" date="2019-11" db="EMBL/GenBank/DDBJ databases">
        <authorList>
            <person name="Khan S.A."/>
            <person name="Jeon C.O."/>
            <person name="Chun B.H."/>
        </authorList>
    </citation>
    <scope>NUCLEOTIDE SEQUENCE [LARGE SCALE GENOMIC DNA]</scope>
    <source>
        <strain evidence="2 3">IMCC 1097</strain>
    </source>
</reference>
<dbReference type="SUPFAM" id="SSF50475">
    <property type="entry name" value="FMN-binding split barrel"/>
    <property type="match status" value="1"/>
</dbReference>
<dbReference type="SMART" id="SM00903">
    <property type="entry name" value="Flavin_Reduct"/>
    <property type="match status" value="1"/>
</dbReference>
<dbReference type="GO" id="GO:0010181">
    <property type="term" value="F:FMN binding"/>
    <property type="evidence" value="ECO:0007669"/>
    <property type="project" value="InterPro"/>
</dbReference>
<dbReference type="AlphaFoldDB" id="A0A5Q2QC82"/>
<dbReference type="InterPro" id="IPR002563">
    <property type="entry name" value="Flavin_Rdtase-like_dom"/>
</dbReference>
<dbReference type="KEGG" id="llp:GH975_03040"/>
<dbReference type="Pfam" id="PF01613">
    <property type="entry name" value="Flavin_Reduct"/>
    <property type="match status" value="1"/>
</dbReference>
<organism evidence="2 3">
    <name type="scientific">Litorivicinus lipolyticus</name>
    <dbReference type="NCBI Taxonomy" id="418701"/>
    <lineage>
        <taxon>Bacteria</taxon>
        <taxon>Pseudomonadati</taxon>
        <taxon>Pseudomonadota</taxon>
        <taxon>Gammaproteobacteria</taxon>
        <taxon>Oceanospirillales</taxon>
        <taxon>Litorivicinaceae</taxon>
        <taxon>Litorivicinus</taxon>
    </lineage>
</organism>
<name>A0A5Q2QC82_9GAMM</name>
<dbReference type="RefSeq" id="WP_153713101.1">
    <property type="nucleotide sequence ID" value="NZ_CP045871.1"/>
</dbReference>
<gene>
    <name evidence="2" type="ORF">GH975_03040</name>
</gene>
<dbReference type="EMBL" id="CP045871">
    <property type="protein sequence ID" value="QGG79597.1"/>
    <property type="molecule type" value="Genomic_DNA"/>
</dbReference>
<evidence type="ECO:0000313" key="2">
    <source>
        <dbReference type="EMBL" id="QGG79597.1"/>
    </source>
</evidence>
<sequence>MYIPIEDARTQLGHDPFKAIVAPRPIGWISTVSAAGIVNLAPYSFFNAVSADPDMLMFSSAGEKDTLNNCRATGEFVCNLVSQPLLERMSQSSAAADAHINEFELADLASAPSSRVAPPRVADTPAALECVVVDVIRLTDRYGSATHSWMTIGEVVGLYINPDYLTSDGRFDTAKAAAVARCGYQDYQLGGELVELARPGPGPGR</sequence>
<feature type="domain" description="Flavin reductase like" evidence="1">
    <location>
        <begin position="19"/>
        <end position="173"/>
    </location>
</feature>
<dbReference type="GO" id="GO:0016646">
    <property type="term" value="F:oxidoreductase activity, acting on the CH-NH group of donors, NAD or NADP as acceptor"/>
    <property type="evidence" value="ECO:0007669"/>
    <property type="project" value="UniProtKB-ARBA"/>
</dbReference>
<dbReference type="OrthoDB" id="9794638at2"/>
<accession>A0A5Q2QC82</accession>
<dbReference type="Gene3D" id="2.30.110.10">
    <property type="entry name" value="Electron Transport, Fmn-binding Protein, Chain A"/>
    <property type="match status" value="1"/>
</dbReference>
<protein>
    <submittedName>
        <fullName evidence="2">Flavin reductase family protein</fullName>
    </submittedName>
</protein>
<evidence type="ECO:0000313" key="3">
    <source>
        <dbReference type="Proteomes" id="UP000388235"/>
    </source>
</evidence>
<evidence type="ECO:0000259" key="1">
    <source>
        <dbReference type="SMART" id="SM00903"/>
    </source>
</evidence>
<dbReference type="InterPro" id="IPR012349">
    <property type="entry name" value="Split_barrel_FMN-bd"/>
</dbReference>
<proteinExistence type="predicted"/>